<name>R3TN94_9ENTE</name>
<proteinExistence type="predicted"/>
<dbReference type="PATRIC" id="fig|1158610.3.peg.2830"/>
<evidence type="ECO:0000313" key="1">
    <source>
        <dbReference type="EMBL" id="EOL42493.1"/>
    </source>
</evidence>
<dbReference type="AlphaFoldDB" id="R3TN94"/>
<accession>R3TN94</accession>
<dbReference type="OrthoDB" id="2190193at2"/>
<dbReference type="eggNOG" id="ENOG50306C8">
    <property type="taxonomic scope" value="Bacteria"/>
</dbReference>
<dbReference type="RefSeq" id="WP_010769480.1">
    <property type="nucleotide sequence ID" value="NZ_ASWE01000001.1"/>
</dbReference>
<evidence type="ECO:0000313" key="2">
    <source>
        <dbReference type="Proteomes" id="UP000013785"/>
    </source>
</evidence>
<dbReference type="HOGENOM" id="CLU_2093060_0_0_9"/>
<protein>
    <submittedName>
        <fullName evidence="1">Uncharacterized protein</fullName>
    </submittedName>
</protein>
<dbReference type="Proteomes" id="UP000013785">
    <property type="component" value="Unassembled WGS sequence"/>
</dbReference>
<keyword evidence="2" id="KW-1185">Reference proteome</keyword>
<organism evidence="1 2">
    <name type="scientific">Enterococcus phoeniculicola ATCC BAA-412</name>
    <dbReference type="NCBI Taxonomy" id="1158610"/>
    <lineage>
        <taxon>Bacteria</taxon>
        <taxon>Bacillati</taxon>
        <taxon>Bacillota</taxon>
        <taxon>Bacilli</taxon>
        <taxon>Lactobacillales</taxon>
        <taxon>Enterococcaceae</taxon>
        <taxon>Enterococcus</taxon>
    </lineage>
</organism>
<reference evidence="1 2" key="1">
    <citation type="submission" date="2013-02" db="EMBL/GenBank/DDBJ databases">
        <title>The Genome Sequence of Enterococcus phoeniculicola BAA-412.</title>
        <authorList>
            <consortium name="The Broad Institute Genome Sequencing Platform"/>
            <consortium name="The Broad Institute Genome Sequencing Center for Infectious Disease"/>
            <person name="Earl A.M."/>
            <person name="Gilmore M.S."/>
            <person name="Lebreton F."/>
            <person name="Walker B."/>
            <person name="Young S.K."/>
            <person name="Zeng Q."/>
            <person name="Gargeya S."/>
            <person name="Fitzgerald M."/>
            <person name="Haas B."/>
            <person name="Abouelleil A."/>
            <person name="Alvarado L."/>
            <person name="Arachchi H.M."/>
            <person name="Berlin A.M."/>
            <person name="Chapman S.B."/>
            <person name="Dewar J."/>
            <person name="Goldberg J."/>
            <person name="Griggs A."/>
            <person name="Gujja S."/>
            <person name="Hansen M."/>
            <person name="Howarth C."/>
            <person name="Imamovic A."/>
            <person name="Larimer J."/>
            <person name="McCowan C."/>
            <person name="Murphy C."/>
            <person name="Neiman D."/>
            <person name="Pearson M."/>
            <person name="Priest M."/>
            <person name="Roberts A."/>
            <person name="Saif S."/>
            <person name="Shea T."/>
            <person name="Sisk P."/>
            <person name="Sykes S."/>
            <person name="Wortman J."/>
            <person name="Nusbaum C."/>
            <person name="Birren B."/>
        </authorList>
    </citation>
    <scope>NUCLEOTIDE SEQUENCE [LARGE SCALE GENOMIC DNA]</scope>
    <source>
        <strain evidence="1 2">ATCC BAA-412</strain>
    </source>
</reference>
<dbReference type="STRING" id="154621.RV11_GL002046"/>
<gene>
    <name evidence="1" type="ORF">UC3_02845</name>
</gene>
<dbReference type="EMBL" id="AJAT01000017">
    <property type="protein sequence ID" value="EOL42493.1"/>
    <property type="molecule type" value="Genomic_DNA"/>
</dbReference>
<comment type="caution">
    <text evidence="1">The sequence shown here is derived from an EMBL/GenBank/DDBJ whole genome shotgun (WGS) entry which is preliminary data.</text>
</comment>
<sequence length="116" mass="13877">MFKKEPTQQLVSDLSDLFNKCLPVYELITSRNYDELRILLNTNELFTMYNHSKLFYTLHPELQKSEVEAFYVSFEEFYLELKQVFFHEDDSTGKLYSKLSSMKDIFEELTTAYNVL</sequence>